<sequence length="188" mass="21529">MLLNRLTCGSDLGPTELILTDQRATFRVADPILIDVRRSVDHLTELGAYENRSRFIYTLCSSQPTTSSRFVTTNYKFDLWPRGKSNLTSMARNLGPTCRALRLLVSRSKRLGRARIESRLLGFYWPSVSLYLSHSERVLPRIREPRCYNQRQICWLSQLFLGIGAPYQELGQRSGAEVHLIRGANPEI</sequence>
<protein>
    <submittedName>
        <fullName evidence="1">Uncharacterized protein</fullName>
    </submittedName>
</protein>
<dbReference type="Proteomes" id="UP001372338">
    <property type="component" value="Unassembled WGS sequence"/>
</dbReference>
<dbReference type="EMBL" id="JAYWIO010000007">
    <property type="protein sequence ID" value="KAK7251113.1"/>
    <property type="molecule type" value="Genomic_DNA"/>
</dbReference>
<accession>A0AAN9EEA5</accession>
<name>A0AAN9EEA5_CROPI</name>
<evidence type="ECO:0000313" key="2">
    <source>
        <dbReference type="Proteomes" id="UP001372338"/>
    </source>
</evidence>
<gene>
    <name evidence="1" type="ORF">RIF29_34032</name>
</gene>
<proteinExistence type="predicted"/>
<comment type="caution">
    <text evidence="1">The sequence shown here is derived from an EMBL/GenBank/DDBJ whole genome shotgun (WGS) entry which is preliminary data.</text>
</comment>
<dbReference type="AlphaFoldDB" id="A0AAN9EEA5"/>
<organism evidence="1 2">
    <name type="scientific">Crotalaria pallida</name>
    <name type="common">Smooth rattlebox</name>
    <name type="synonym">Crotalaria striata</name>
    <dbReference type="NCBI Taxonomy" id="3830"/>
    <lineage>
        <taxon>Eukaryota</taxon>
        <taxon>Viridiplantae</taxon>
        <taxon>Streptophyta</taxon>
        <taxon>Embryophyta</taxon>
        <taxon>Tracheophyta</taxon>
        <taxon>Spermatophyta</taxon>
        <taxon>Magnoliopsida</taxon>
        <taxon>eudicotyledons</taxon>
        <taxon>Gunneridae</taxon>
        <taxon>Pentapetalae</taxon>
        <taxon>rosids</taxon>
        <taxon>fabids</taxon>
        <taxon>Fabales</taxon>
        <taxon>Fabaceae</taxon>
        <taxon>Papilionoideae</taxon>
        <taxon>50 kb inversion clade</taxon>
        <taxon>genistoids sensu lato</taxon>
        <taxon>core genistoids</taxon>
        <taxon>Crotalarieae</taxon>
        <taxon>Crotalaria</taxon>
    </lineage>
</organism>
<reference evidence="1 2" key="1">
    <citation type="submission" date="2024-01" db="EMBL/GenBank/DDBJ databases">
        <title>The genomes of 5 underutilized Papilionoideae crops provide insights into root nodulation and disease resistanc.</title>
        <authorList>
            <person name="Yuan L."/>
        </authorList>
    </citation>
    <scope>NUCLEOTIDE SEQUENCE [LARGE SCALE GENOMIC DNA]</scope>
    <source>
        <strain evidence="1">ZHUSHIDOU_FW_LH</strain>
        <tissue evidence="1">Leaf</tissue>
    </source>
</reference>
<evidence type="ECO:0000313" key="1">
    <source>
        <dbReference type="EMBL" id="KAK7251113.1"/>
    </source>
</evidence>
<keyword evidence="2" id="KW-1185">Reference proteome</keyword>